<evidence type="ECO:0000313" key="3">
    <source>
        <dbReference type="EMBL" id="QIH43907.1"/>
    </source>
</evidence>
<reference evidence="3 4" key="1">
    <citation type="submission" date="2020-02" db="EMBL/GenBank/DDBJ databases">
        <title>A complete genome of a marine bacterium Vibrio sp. ZWAL4003 isolated from the mangrove sediment with the ability to degrade polysaccharides.</title>
        <authorList>
            <person name="Wu J."/>
            <person name="Qu W."/>
            <person name="Zeng R."/>
        </authorList>
    </citation>
    <scope>NUCLEOTIDE SEQUENCE [LARGE SCALE GENOMIC DNA]</scope>
    <source>
        <strain evidence="3 4">ZWAL4003</strain>
    </source>
</reference>
<dbReference type="EMBL" id="CP049332">
    <property type="protein sequence ID" value="QIH43907.1"/>
    <property type="molecule type" value="Genomic_DNA"/>
</dbReference>
<evidence type="ECO:0000256" key="1">
    <source>
        <dbReference type="ARBA" id="ARBA00023002"/>
    </source>
</evidence>
<organism evidence="3 4">
    <name type="scientific">Vibrio ziniensis</name>
    <dbReference type="NCBI Taxonomy" id="2711221"/>
    <lineage>
        <taxon>Bacteria</taxon>
        <taxon>Pseudomonadati</taxon>
        <taxon>Pseudomonadota</taxon>
        <taxon>Gammaproteobacteria</taxon>
        <taxon>Vibrionales</taxon>
        <taxon>Vibrionaceae</taxon>
        <taxon>Vibrio</taxon>
    </lineage>
</organism>
<keyword evidence="1" id="KW-0560">Oxidoreductase</keyword>
<dbReference type="GO" id="GO:0016491">
    <property type="term" value="F:oxidoreductase activity"/>
    <property type="evidence" value="ECO:0007669"/>
    <property type="project" value="UniProtKB-KW"/>
</dbReference>
<name>A0A6G7CP42_9VIBR</name>
<dbReference type="SUPFAM" id="SSF51735">
    <property type="entry name" value="NAD(P)-binding Rossmann-fold domains"/>
    <property type="match status" value="1"/>
</dbReference>
<dbReference type="AlphaFoldDB" id="A0A6G7CP42"/>
<dbReference type="InterPro" id="IPR036291">
    <property type="entry name" value="NAD(P)-bd_dom_sf"/>
</dbReference>
<evidence type="ECO:0000313" key="4">
    <source>
        <dbReference type="Proteomes" id="UP000503003"/>
    </source>
</evidence>
<dbReference type="Pfam" id="PF03807">
    <property type="entry name" value="F420_oxidored"/>
    <property type="match status" value="1"/>
</dbReference>
<dbReference type="InterPro" id="IPR051267">
    <property type="entry name" value="STEAP_metalloreductase"/>
</dbReference>
<dbReference type="Gene3D" id="3.40.50.720">
    <property type="entry name" value="NAD(P)-binding Rossmann-like Domain"/>
    <property type="match status" value="1"/>
</dbReference>
<feature type="domain" description="Pyrroline-5-carboxylate reductase catalytic N-terminal" evidence="2">
    <location>
        <begin position="3"/>
        <end position="92"/>
    </location>
</feature>
<dbReference type="Proteomes" id="UP000503003">
    <property type="component" value="Chromosome 2"/>
</dbReference>
<dbReference type="KEGG" id="vzi:G5S32_18165"/>
<evidence type="ECO:0000259" key="2">
    <source>
        <dbReference type="Pfam" id="PF03807"/>
    </source>
</evidence>
<dbReference type="RefSeq" id="WP_165313573.1">
    <property type="nucleotide sequence ID" value="NZ_CP049332.1"/>
</dbReference>
<dbReference type="InterPro" id="IPR028939">
    <property type="entry name" value="P5C_Rdtase_cat_N"/>
</dbReference>
<sequence>MNIAIIGSGNIGSGLALTFGQTAYNVILSSRNEESTRAVVAKLGKTNVKASNIADAVKASEVVILATPYDAVSSLTNAADFSGKIVIDVTNPVKADFSGLSVGFETSAAEEIQKLLPQATVVKAFNTVFAQVYEQGLEFDGHKAQTFVAANDDVAKQTVLSLANEAGFEAVDAGALTNARYLEPLAYMNIHFGYMLNKGTQIIPAWLSR</sequence>
<dbReference type="PANTHER" id="PTHR14239">
    <property type="entry name" value="DUDULIN-RELATED"/>
    <property type="match status" value="1"/>
</dbReference>
<proteinExistence type="predicted"/>
<gene>
    <name evidence="3" type="ORF">G5S32_18165</name>
</gene>
<protein>
    <submittedName>
        <fullName evidence="3">NADPH-dependent F420 reductase</fullName>
    </submittedName>
</protein>
<accession>A0A6G7CP42</accession>
<keyword evidence="4" id="KW-1185">Reference proteome</keyword>